<dbReference type="Gene3D" id="2.60.40.10">
    <property type="entry name" value="Immunoglobulins"/>
    <property type="match status" value="1"/>
</dbReference>
<proteinExistence type="predicted"/>
<name>A0A9X1L1M9_9BACT</name>
<comment type="caution">
    <text evidence="2">The sequence shown here is derived from an EMBL/GenBank/DDBJ whole genome shotgun (WGS) entry which is preliminary data.</text>
</comment>
<dbReference type="InterPro" id="IPR014756">
    <property type="entry name" value="Ig_E-set"/>
</dbReference>
<dbReference type="CDD" id="cd07184">
    <property type="entry name" value="E_set_Isoamylase_like_N"/>
    <property type="match status" value="1"/>
</dbReference>
<dbReference type="Proteomes" id="UP001139409">
    <property type="component" value="Unassembled WGS sequence"/>
</dbReference>
<evidence type="ECO:0000313" key="2">
    <source>
        <dbReference type="EMBL" id="MCA6078979.1"/>
    </source>
</evidence>
<evidence type="ECO:0000259" key="1">
    <source>
        <dbReference type="Pfam" id="PF16561"/>
    </source>
</evidence>
<reference evidence="2" key="1">
    <citation type="submission" date="2021-09" db="EMBL/GenBank/DDBJ databases">
        <title>Fulvivirga sp. isolated from coastal sediment.</title>
        <authorList>
            <person name="Yu H."/>
        </authorList>
    </citation>
    <scope>NUCLEOTIDE SEQUENCE</scope>
    <source>
        <strain evidence="2">1062</strain>
    </source>
</reference>
<dbReference type="AlphaFoldDB" id="A0A9X1L1M9"/>
<protein>
    <submittedName>
        <fullName evidence="2">Isoamylase early set domain-containing protein</fullName>
    </submittedName>
</protein>
<dbReference type="InterPro" id="IPR013783">
    <property type="entry name" value="Ig-like_fold"/>
</dbReference>
<sequence length="101" mass="11652">MAIKKQYLKSKPNVKVTLTLPKQAAENAKKVEVVGDFTDWKKGVPMTKLKNGNYKVTLDLEPETEYQFRYLIDNKVWENDWDADKYVSNGISLEENSVIVL</sequence>
<dbReference type="EMBL" id="JAIXNE010000008">
    <property type="protein sequence ID" value="MCA6078979.1"/>
    <property type="molecule type" value="Genomic_DNA"/>
</dbReference>
<dbReference type="SUPFAM" id="SSF81296">
    <property type="entry name" value="E set domains"/>
    <property type="match status" value="1"/>
</dbReference>
<evidence type="ECO:0000313" key="3">
    <source>
        <dbReference type="Proteomes" id="UP001139409"/>
    </source>
</evidence>
<gene>
    <name evidence="2" type="ORF">LDX50_29165</name>
</gene>
<accession>A0A9X1L1M9</accession>
<dbReference type="InterPro" id="IPR032640">
    <property type="entry name" value="AMPK1_CBM"/>
</dbReference>
<dbReference type="RefSeq" id="WP_225699841.1">
    <property type="nucleotide sequence ID" value="NZ_JAIXNE010000008.1"/>
</dbReference>
<dbReference type="Pfam" id="PF16561">
    <property type="entry name" value="AMPK1_CBM"/>
    <property type="match status" value="1"/>
</dbReference>
<keyword evidence="3" id="KW-1185">Reference proteome</keyword>
<feature type="domain" description="AMP-activated protein kinase glycogen-binding" evidence="1">
    <location>
        <begin position="26"/>
        <end position="76"/>
    </location>
</feature>
<organism evidence="2 3">
    <name type="scientific">Fulvivirga sedimenti</name>
    <dbReference type="NCBI Taxonomy" id="2879465"/>
    <lineage>
        <taxon>Bacteria</taxon>
        <taxon>Pseudomonadati</taxon>
        <taxon>Bacteroidota</taxon>
        <taxon>Cytophagia</taxon>
        <taxon>Cytophagales</taxon>
        <taxon>Fulvivirgaceae</taxon>
        <taxon>Fulvivirga</taxon>
    </lineage>
</organism>